<accession>A0ABV8M183</accession>
<dbReference type="SUPFAM" id="SSF51126">
    <property type="entry name" value="Pectin lyase-like"/>
    <property type="match status" value="1"/>
</dbReference>
<dbReference type="InterPro" id="IPR000070">
    <property type="entry name" value="Pectinesterase_cat"/>
</dbReference>
<keyword evidence="8" id="KW-1185">Reference proteome</keyword>
<feature type="active site" evidence="4">
    <location>
        <position position="359"/>
    </location>
</feature>
<protein>
    <recommendedName>
        <fullName evidence="5">Pectinesterase</fullName>
        <ecNumber evidence="5">3.1.1.11</ecNumber>
    </recommendedName>
</protein>
<dbReference type="Gene3D" id="2.80.10.50">
    <property type="match status" value="1"/>
</dbReference>
<dbReference type="PANTHER" id="PTHR31321">
    <property type="entry name" value="ACYL-COA THIOESTER HYDROLASE YBHC-RELATED"/>
    <property type="match status" value="1"/>
</dbReference>
<evidence type="ECO:0000256" key="2">
    <source>
        <dbReference type="ARBA" id="ARBA00022801"/>
    </source>
</evidence>
<evidence type="ECO:0000313" key="8">
    <source>
        <dbReference type="Proteomes" id="UP001595816"/>
    </source>
</evidence>
<dbReference type="EMBL" id="JBHSAY010000029">
    <property type="protein sequence ID" value="MFC4136205.1"/>
    <property type="molecule type" value="Genomic_DNA"/>
</dbReference>
<dbReference type="InterPro" id="IPR012334">
    <property type="entry name" value="Pectin_lyas_fold"/>
</dbReference>
<evidence type="ECO:0000256" key="1">
    <source>
        <dbReference type="ARBA" id="ARBA00008891"/>
    </source>
</evidence>
<keyword evidence="2 5" id="KW-0378">Hydrolase</keyword>
<evidence type="ECO:0000256" key="3">
    <source>
        <dbReference type="ARBA" id="ARBA00023085"/>
    </source>
</evidence>
<dbReference type="RefSeq" id="WP_253751349.1">
    <property type="nucleotide sequence ID" value="NZ_JAMZDZ010000001.1"/>
</dbReference>
<name>A0ABV8M183_9ACTN</name>
<sequence length="497" mass="51833">MNTSRSPGGRPSAWRRRPVPALATAVLGVTAGIMLITMPMAEAAVAPVNGGVYTLASGASGKCIDVVAAGTGNGALLQQLACNTAATDMQFKAVSQAGGYGLVNTNSAKCMDVPYADSSSGIQLWQWTCGASTNQTWTFTASTAAAGKYIIKSVATGLCVSDKDGSTAGGNPIIQEPCSDIARMQWSFNYVTGATSSPTATAGTPTVASDGTGKYRTVQAAVDAVPVNNTSRVVITIKAGTYREIVTVPANKPYITLQGLGSSASNTVIVNNHYAGAYGTSGSATVFAYGHDFIATNLTISNDFDESSVTSGQQAVALHLNADRAVLTNVRLLGDQDTFLVNDATRAYVKNSYIEGTVDFIFGGGTIVFDGCSVYEKRSTGGPITAASTDTAKTYGFLFYKSTITGAANNVTGLGRPWRQGAQVLYRESTLSATIATAQPWTNMSTNTWQNARFFEYRNTGSGATVNGNRPQLADSQAANYTPQKYLAGSDGWNPIS</sequence>
<feature type="domain" description="Ricin B lectin" evidence="6">
    <location>
        <begin position="50"/>
        <end position="189"/>
    </location>
</feature>
<dbReference type="InterPro" id="IPR035992">
    <property type="entry name" value="Ricin_B-like_lectins"/>
</dbReference>
<dbReference type="InterPro" id="IPR000772">
    <property type="entry name" value="Ricin_B_lectin"/>
</dbReference>
<dbReference type="PROSITE" id="PS00503">
    <property type="entry name" value="PECTINESTERASE_2"/>
    <property type="match status" value="1"/>
</dbReference>
<dbReference type="Proteomes" id="UP001595816">
    <property type="component" value="Unassembled WGS sequence"/>
</dbReference>
<evidence type="ECO:0000256" key="5">
    <source>
        <dbReference type="RuleBase" id="RU000589"/>
    </source>
</evidence>
<dbReference type="InterPro" id="IPR011050">
    <property type="entry name" value="Pectin_lyase_fold/virulence"/>
</dbReference>
<comment type="pathway">
    <text evidence="5">Glycan metabolism; pectin degradation; 2-dehydro-3-deoxy-D-gluconate from pectin: step 1/5.</text>
</comment>
<dbReference type="PROSITE" id="PS50231">
    <property type="entry name" value="RICIN_B_LECTIN"/>
    <property type="match status" value="1"/>
</dbReference>
<dbReference type="Pfam" id="PF01095">
    <property type="entry name" value="Pectinesterase"/>
    <property type="match status" value="1"/>
</dbReference>
<gene>
    <name evidence="7" type="ORF">ACFOZ4_36830</name>
</gene>
<evidence type="ECO:0000256" key="4">
    <source>
        <dbReference type="PROSITE-ProRule" id="PRU10040"/>
    </source>
</evidence>
<dbReference type="SMART" id="SM00458">
    <property type="entry name" value="RICIN"/>
    <property type="match status" value="1"/>
</dbReference>
<dbReference type="CDD" id="cd00161">
    <property type="entry name" value="beta-trefoil_Ricin-like"/>
    <property type="match status" value="1"/>
</dbReference>
<dbReference type="Pfam" id="PF14200">
    <property type="entry name" value="RicinB_lectin_2"/>
    <property type="match status" value="1"/>
</dbReference>
<dbReference type="EC" id="3.1.1.11" evidence="5"/>
<dbReference type="PANTHER" id="PTHR31321:SF57">
    <property type="entry name" value="PECTINESTERASE 53-RELATED"/>
    <property type="match status" value="1"/>
</dbReference>
<evidence type="ECO:0000259" key="6">
    <source>
        <dbReference type="SMART" id="SM00458"/>
    </source>
</evidence>
<comment type="similarity">
    <text evidence="1">Belongs to the pectinesterase family.</text>
</comment>
<reference evidence="8" key="1">
    <citation type="journal article" date="2019" name="Int. J. Syst. Evol. Microbiol.">
        <title>The Global Catalogue of Microorganisms (GCM) 10K type strain sequencing project: providing services to taxonomists for standard genome sequencing and annotation.</title>
        <authorList>
            <consortium name="The Broad Institute Genomics Platform"/>
            <consortium name="The Broad Institute Genome Sequencing Center for Infectious Disease"/>
            <person name="Wu L."/>
            <person name="Ma J."/>
        </authorList>
    </citation>
    <scope>NUCLEOTIDE SEQUENCE [LARGE SCALE GENOMIC DNA]</scope>
    <source>
        <strain evidence="8">CGMCC 4.7289</strain>
    </source>
</reference>
<comment type="caution">
    <text evidence="7">The sequence shown here is derived from an EMBL/GenBank/DDBJ whole genome shotgun (WGS) entry which is preliminary data.</text>
</comment>
<proteinExistence type="inferred from homology"/>
<dbReference type="InterPro" id="IPR033131">
    <property type="entry name" value="Pectinesterase_Asp_AS"/>
</dbReference>
<evidence type="ECO:0000313" key="7">
    <source>
        <dbReference type="EMBL" id="MFC4136205.1"/>
    </source>
</evidence>
<organism evidence="7 8">
    <name type="scientific">Hamadaea flava</name>
    <dbReference type="NCBI Taxonomy" id="1742688"/>
    <lineage>
        <taxon>Bacteria</taxon>
        <taxon>Bacillati</taxon>
        <taxon>Actinomycetota</taxon>
        <taxon>Actinomycetes</taxon>
        <taxon>Micromonosporales</taxon>
        <taxon>Micromonosporaceae</taxon>
        <taxon>Hamadaea</taxon>
    </lineage>
</organism>
<dbReference type="SUPFAM" id="SSF50370">
    <property type="entry name" value="Ricin B-like lectins"/>
    <property type="match status" value="1"/>
</dbReference>
<dbReference type="Gene3D" id="2.160.20.10">
    <property type="entry name" value="Single-stranded right-handed beta-helix, Pectin lyase-like"/>
    <property type="match status" value="1"/>
</dbReference>
<comment type="catalytic activity">
    <reaction evidence="5">
        <text>[(1-&gt;4)-alpha-D-galacturonosyl methyl ester](n) + n H2O = [(1-&gt;4)-alpha-D-galacturonosyl](n) + n methanol + n H(+)</text>
        <dbReference type="Rhea" id="RHEA:22380"/>
        <dbReference type="Rhea" id="RHEA-COMP:14570"/>
        <dbReference type="Rhea" id="RHEA-COMP:14573"/>
        <dbReference type="ChEBI" id="CHEBI:15377"/>
        <dbReference type="ChEBI" id="CHEBI:15378"/>
        <dbReference type="ChEBI" id="CHEBI:17790"/>
        <dbReference type="ChEBI" id="CHEBI:140522"/>
        <dbReference type="ChEBI" id="CHEBI:140523"/>
        <dbReference type="EC" id="3.1.1.11"/>
    </reaction>
</comment>
<keyword evidence="3 5" id="KW-0063">Aspartyl esterase</keyword>